<proteinExistence type="predicted"/>
<dbReference type="Proteomes" id="UP001185092">
    <property type="component" value="Unassembled WGS sequence"/>
</dbReference>
<keyword evidence="2" id="KW-1185">Reference proteome</keyword>
<sequence length="394" mass="45112">MKHICFILIITLITACGETKKNDSNQTDEAEKTNLISNNIDFYKIDLETYTESQSINAASKRIELLKKMGIEAVIINPLKTIGKGNTNESFELSSHDTKEELTKYIDKCHNLDLKVILQWPEKEMINSKSLSNQIESLLKIFKFDGIEFDKKTKIDATGSEQLNQLANAKKLFIIVNEKNSSRNLFTYSNIQTETTNNTNFSEYLKSVIQLAVKTPSSQKVINTTSITHFDSLFQQNEQAYLLHSAIVFTLPGYAMMKAGDENGFDKYLVLNGQKWIDWAELKYQNFYNELNKAKSEYPTLSGGTSNINMKVIETTDDNVIGFIRSIDKKHVSLTLSNPSDKKVKFRIKSIPVGYYKNIFSPEEFLYDETIHIELSPWQSKVFLKVKHTINKDQ</sequence>
<dbReference type="CDD" id="cd00551">
    <property type="entry name" value="AmyAc_family"/>
    <property type="match status" value="1"/>
</dbReference>
<dbReference type="SUPFAM" id="SSF51445">
    <property type="entry name" value="(Trans)glycosidases"/>
    <property type="match status" value="1"/>
</dbReference>
<comment type="caution">
    <text evidence="1">The sequence shown here is derived from an EMBL/GenBank/DDBJ whole genome shotgun (WGS) entry which is preliminary data.</text>
</comment>
<dbReference type="InterPro" id="IPR017853">
    <property type="entry name" value="GH"/>
</dbReference>
<evidence type="ECO:0000313" key="2">
    <source>
        <dbReference type="Proteomes" id="UP001185092"/>
    </source>
</evidence>
<name>A0AAE3XPA1_9BACT</name>
<accession>A0AAE3XPA1</accession>
<reference evidence="1" key="1">
    <citation type="submission" date="2023-07" db="EMBL/GenBank/DDBJ databases">
        <title>Genomic Encyclopedia of Type Strains, Phase IV (KMG-IV): sequencing the most valuable type-strain genomes for metagenomic binning, comparative biology and taxonomic classification.</title>
        <authorList>
            <person name="Goeker M."/>
        </authorList>
    </citation>
    <scope>NUCLEOTIDE SEQUENCE</scope>
    <source>
        <strain evidence="1">DSM 26174</strain>
    </source>
</reference>
<organism evidence="1 2">
    <name type="scientific">Aureibacter tunicatorum</name>
    <dbReference type="NCBI Taxonomy" id="866807"/>
    <lineage>
        <taxon>Bacteria</taxon>
        <taxon>Pseudomonadati</taxon>
        <taxon>Bacteroidota</taxon>
        <taxon>Cytophagia</taxon>
        <taxon>Cytophagales</taxon>
        <taxon>Persicobacteraceae</taxon>
        <taxon>Aureibacter</taxon>
    </lineage>
</organism>
<dbReference type="Gene3D" id="3.20.20.80">
    <property type="entry name" value="Glycosidases"/>
    <property type="match status" value="2"/>
</dbReference>
<protein>
    <submittedName>
        <fullName evidence="1">Uncharacterized protein</fullName>
    </submittedName>
</protein>
<evidence type="ECO:0000313" key="1">
    <source>
        <dbReference type="EMBL" id="MDR6239618.1"/>
    </source>
</evidence>
<dbReference type="RefSeq" id="WP_309939330.1">
    <property type="nucleotide sequence ID" value="NZ_AP025305.1"/>
</dbReference>
<dbReference type="AlphaFoldDB" id="A0AAE3XPA1"/>
<dbReference type="EMBL" id="JAVDQD010000003">
    <property type="protein sequence ID" value="MDR6239618.1"/>
    <property type="molecule type" value="Genomic_DNA"/>
</dbReference>
<dbReference type="PROSITE" id="PS51257">
    <property type="entry name" value="PROKAR_LIPOPROTEIN"/>
    <property type="match status" value="1"/>
</dbReference>
<gene>
    <name evidence="1" type="ORF">HNQ88_002666</name>
</gene>